<comment type="caution">
    <text evidence="1">The sequence shown here is derived from an EMBL/GenBank/DDBJ whole genome shotgun (WGS) entry which is preliminary data.</text>
</comment>
<sequence length="124" mass="14190">MPELPTVEQQIRSIEERQTALYAGETAIPADVIDEVLRHGGNRDRSHLRIIYNFMIEQTPEEYTDFVRREYGTGGAGLVVGGKEYSVWYDELGMQIAVGHTVHDRILDKTFLSWEDVSGRIHQL</sequence>
<protein>
    <submittedName>
        <fullName evidence="1">Uncharacterized protein</fullName>
    </submittedName>
</protein>
<name>A0A9D1P3Z8_9FIRM</name>
<reference evidence="1" key="2">
    <citation type="journal article" date="2021" name="PeerJ">
        <title>Extensive microbial diversity within the chicken gut microbiome revealed by metagenomics and culture.</title>
        <authorList>
            <person name="Gilroy R."/>
            <person name="Ravi A."/>
            <person name="Getino M."/>
            <person name="Pursley I."/>
            <person name="Horton D.L."/>
            <person name="Alikhan N.F."/>
            <person name="Baker D."/>
            <person name="Gharbi K."/>
            <person name="Hall N."/>
            <person name="Watson M."/>
            <person name="Adriaenssens E.M."/>
            <person name="Foster-Nyarko E."/>
            <person name="Jarju S."/>
            <person name="Secka A."/>
            <person name="Antonio M."/>
            <person name="Oren A."/>
            <person name="Chaudhuri R.R."/>
            <person name="La Ragione R."/>
            <person name="Hildebrand F."/>
            <person name="Pallen M.J."/>
        </authorList>
    </citation>
    <scope>NUCLEOTIDE SEQUENCE</scope>
    <source>
        <strain evidence="1">CHK188-20938</strain>
    </source>
</reference>
<dbReference type="AlphaFoldDB" id="A0A9D1P3Z8"/>
<reference evidence="1" key="1">
    <citation type="submission" date="2020-10" db="EMBL/GenBank/DDBJ databases">
        <authorList>
            <person name="Gilroy R."/>
        </authorList>
    </citation>
    <scope>NUCLEOTIDE SEQUENCE</scope>
    <source>
        <strain evidence="1">CHK188-20938</strain>
    </source>
</reference>
<gene>
    <name evidence="1" type="ORF">IAB71_05230</name>
</gene>
<organism evidence="1 2">
    <name type="scientific">Candidatus Scatomonas pullistercoris</name>
    <dbReference type="NCBI Taxonomy" id="2840920"/>
    <lineage>
        <taxon>Bacteria</taxon>
        <taxon>Bacillati</taxon>
        <taxon>Bacillota</taxon>
        <taxon>Clostridia</taxon>
        <taxon>Lachnospirales</taxon>
        <taxon>Lachnospiraceae</taxon>
        <taxon>Lachnospiraceae incertae sedis</taxon>
        <taxon>Candidatus Scatomonas</taxon>
    </lineage>
</organism>
<evidence type="ECO:0000313" key="1">
    <source>
        <dbReference type="EMBL" id="HIV25178.1"/>
    </source>
</evidence>
<evidence type="ECO:0000313" key="2">
    <source>
        <dbReference type="Proteomes" id="UP000824169"/>
    </source>
</evidence>
<dbReference type="EMBL" id="DVOO01000014">
    <property type="protein sequence ID" value="HIV25178.1"/>
    <property type="molecule type" value="Genomic_DNA"/>
</dbReference>
<feature type="non-terminal residue" evidence="1">
    <location>
        <position position="124"/>
    </location>
</feature>
<accession>A0A9D1P3Z8</accession>
<proteinExistence type="predicted"/>
<dbReference type="Proteomes" id="UP000824169">
    <property type="component" value="Unassembled WGS sequence"/>
</dbReference>